<accession>A0A7V4LDB8</accession>
<dbReference type="PANTHER" id="PTHR38139">
    <property type="entry name" value="GATE DOMAIN-CONTAINING PROTEIN"/>
    <property type="match status" value="1"/>
</dbReference>
<organism evidence="2">
    <name type="scientific">Desulfobacca acetoxidans</name>
    <dbReference type="NCBI Taxonomy" id="60893"/>
    <lineage>
        <taxon>Bacteria</taxon>
        <taxon>Pseudomonadati</taxon>
        <taxon>Thermodesulfobacteriota</taxon>
        <taxon>Desulfobaccia</taxon>
        <taxon>Desulfobaccales</taxon>
        <taxon>Desulfobaccaceae</taxon>
        <taxon>Desulfobacca</taxon>
    </lineage>
</organism>
<keyword evidence="1" id="KW-0472">Membrane</keyword>
<proteinExistence type="predicted"/>
<sequence length="358" mass="38534">MKPEMAAGGQNRGPAGRTRRRWGRSLALGGLALAAVLGLASWGGIPLSQLMAKATPPLVRLTLALSLGLLLGILIESGNFTARLGRVFQPLLRFGHLREPSAVAFTTAFFSAIAASTVLMNAYQDKVISRRELVLSALLLTFPAFFAHMPSMFFIITPLVGVLGVYYLGILLAADVLRTLAYLLYARLTLPPYTPAAPVPVRERPAWGKIWRDTRDKFGRRLFTILVVTIPVFVAVFVAQEAGWFAALQKYLAGRLHGTSLPVEAVSILVFSLAAETTGGFAAAGALLTGGALSPGMILFALLLGTILASPMRAVRHQLPYYLGVYTPALGLRLMLLSQLFRTLSLLPFAAAVYRWGG</sequence>
<name>A0A7V4LDB8_9BACT</name>
<reference evidence="2" key="1">
    <citation type="journal article" date="2020" name="mSystems">
        <title>Genome- and Community-Level Interaction Insights into Carbon Utilization and Element Cycling Functions of Hydrothermarchaeota in Hydrothermal Sediment.</title>
        <authorList>
            <person name="Zhou Z."/>
            <person name="Liu Y."/>
            <person name="Xu W."/>
            <person name="Pan J."/>
            <person name="Luo Z.H."/>
            <person name="Li M."/>
        </authorList>
    </citation>
    <scope>NUCLEOTIDE SEQUENCE [LARGE SCALE GENOMIC DNA]</scope>
    <source>
        <strain evidence="2">SpSt-548</strain>
    </source>
</reference>
<dbReference type="PANTHER" id="PTHR38139:SF1">
    <property type="entry name" value="NUCLEOSIDE TRANSPORTER_FEOB GTPASE GATE DOMAIN-CONTAINING PROTEIN"/>
    <property type="match status" value="1"/>
</dbReference>
<gene>
    <name evidence="2" type="ORF">ENT08_07170</name>
</gene>
<comment type="caution">
    <text evidence="2">The sequence shown here is derived from an EMBL/GenBank/DDBJ whole genome shotgun (WGS) entry which is preliminary data.</text>
</comment>
<evidence type="ECO:0000256" key="1">
    <source>
        <dbReference type="SAM" id="Phobius"/>
    </source>
</evidence>
<feature type="transmembrane region" description="Helical" evidence="1">
    <location>
        <begin position="57"/>
        <end position="75"/>
    </location>
</feature>
<keyword evidence="1" id="KW-0812">Transmembrane</keyword>
<evidence type="ECO:0000313" key="2">
    <source>
        <dbReference type="EMBL" id="HGS05503.1"/>
    </source>
</evidence>
<protein>
    <recommendedName>
        <fullName evidence="3">Nucleoside recognition protein</fullName>
    </recommendedName>
</protein>
<feature type="transmembrane region" description="Helical" evidence="1">
    <location>
        <begin position="222"/>
        <end position="246"/>
    </location>
</feature>
<feature type="transmembrane region" description="Helical" evidence="1">
    <location>
        <begin position="102"/>
        <end position="123"/>
    </location>
</feature>
<feature type="transmembrane region" description="Helical" evidence="1">
    <location>
        <begin position="26"/>
        <end position="45"/>
    </location>
</feature>
<keyword evidence="1" id="KW-1133">Transmembrane helix</keyword>
<feature type="transmembrane region" description="Helical" evidence="1">
    <location>
        <begin position="296"/>
        <end position="314"/>
    </location>
</feature>
<dbReference type="AlphaFoldDB" id="A0A7V4LDB8"/>
<evidence type="ECO:0008006" key="3">
    <source>
        <dbReference type="Google" id="ProtNLM"/>
    </source>
</evidence>
<dbReference type="InterPro" id="IPR038880">
    <property type="entry name" value="MJ0871-like"/>
</dbReference>
<dbReference type="EMBL" id="DSXI01000418">
    <property type="protein sequence ID" value="HGS05503.1"/>
    <property type="molecule type" value="Genomic_DNA"/>
</dbReference>